<reference evidence="1" key="1">
    <citation type="submission" date="2017-06" db="EMBL/GenBank/DDBJ databases">
        <title>Complete Genome Sequence of a Lymantria dispar Nucleopolyhedrovirus (LdMNPV) strain from Turkey.</title>
        <authorList>
            <person name="Gencer D."/>
            <person name="Inan C."/>
            <person name="Nalcacioglu R."/>
            <person name="Yin F."/>
            <person name="Zhu Z."/>
            <person name="Wang J."/>
            <person name="Hu Z."/>
            <person name="Arif B.M."/>
            <person name="Demirbag Z."/>
            <person name="Demir I."/>
        </authorList>
    </citation>
    <scope>NUCLEOTIDE SEQUENCE</scope>
    <source>
        <strain evidence="1">T3</strain>
    </source>
</reference>
<gene>
    <name evidence="1" type="ORF">LdMNPV-T3_00009</name>
</gene>
<proteinExistence type="predicted"/>
<accession>A0A2S1XBR6</accession>
<organismHost>
    <name type="scientific">Lepidoptera</name>
    <name type="common">moths &amp; butterflies</name>
    <dbReference type="NCBI Taxonomy" id="7088"/>
</organismHost>
<protein>
    <submittedName>
        <fullName evidence="1">ORF8</fullName>
    </submittedName>
</protein>
<evidence type="ECO:0000313" key="1">
    <source>
        <dbReference type="EMBL" id="AWJ76626.1"/>
    </source>
</evidence>
<name>A0A2S1XBR6_NPVLD</name>
<dbReference type="EMBL" id="MF311096">
    <property type="protein sequence ID" value="AWJ76626.1"/>
    <property type="molecule type" value="Genomic_DNA"/>
</dbReference>
<organism evidence="1">
    <name type="scientific">Lymantria dispar multicapsid nuclear polyhedrosis virus</name>
    <name type="common">LdMNPV</name>
    <dbReference type="NCBI Taxonomy" id="10449"/>
    <lineage>
        <taxon>Viruses</taxon>
        <taxon>Viruses incertae sedis</taxon>
        <taxon>Naldaviricetes</taxon>
        <taxon>Lefavirales</taxon>
        <taxon>Baculoviridae</taxon>
        <taxon>Alphabaculovirus</taxon>
        <taxon>Alphabaculovirus lydisparis</taxon>
    </lineage>
</organism>
<sequence length="193" mass="22233">MISSVDQTTLSASPRLSVTFAEKQLRSKNNFIYILFVSQKNKLIALIYVSCSKNKFIYILFVSQKNKLIALIYCVLFEKQVYLIEHSRRRTGGADPLFLHCKKVASESRTHIQRKRCDRRLLTRIVYDVEDALHTLRFPLLFCSAKKSVRPGRSRGAFHELGRRVRSYASAGVVGGQTRARRTRKILRVGRGR</sequence>